<evidence type="ECO:0000256" key="3">
    <source>
        <dbReference type="ARBA" id="ARBA00012236"/>
    </source>
</evidence>
<evidence type="ECO:0000256" key="7">
    <source>
        <dbReference type="ARBA" id="ARBA00022714"/>
    </source>
</evidence>
<comment type="similarity">
    <text evidence="2 13">Belongs to the radical SAM superfamily. Biotin synthase family.</text>
</comment>
<dbReference type="SMART" id="SM00876">
    <property type="entry name" value="BATS"/>
    <property type="match status" value="1"/>
</dbReference>
<evidence type="ECO:0000256" key="12">
    <source>
        <dbReference type="ARBA" id="ARBA00051157"/>
    </source>
</evidence>
<comment type="cofactor">
    <cofactor evidence="13">
        <name>[2Fe-2S] cluster</name>
        <dbReference type="ChEBI" id="CHEBI:190135"/>
    </cofactor>
    <text evidence="13">Binds 1 [2Fe-2S] cluster. The cluster is coordinated with 3 cysteines and 1 arginine.</text>
</comment>
<keyword evidence="4 13" id="KW-0004">4Fe-4S</keyword>
<dbReference type="SFLD" id="SFLDG01060">
    <property type="entry name" value="BATS_domain_containing"/>
    <property type="match status" value="1"/>
</dbReference>
<dbReference type="InterPro" id="IPR002684">
    <property type="entry name" value="Biotin_synth/BioAB"/>
</dbReference>
<dbReference type="SFLD" id="SFLDS00029">
    <property type="entry name" value="Radical_SAM"/>
    <property type="match status" value="1"/>
</dbReference>
<comment type="cofactor">
    <cofactor evidence="13 14">
        <name>[4Fe-4S] cluster</name>
        <dbReference type="ChEBI" id="CHEBI:49883"/>
    </cofactor>
    <text evidence="13 14">Binds 1 [4Fe-4S] cluster. The cluster is coordinated with 3 cysteines and an exchangeable S-adenosyl-L-methionine.</text>
</comment>
<feature type="binding site" evidence="13 14">
    <location>
        <position position="204"/>
    </location>
    <ligand>
        <name>[2Fe-2S] cluster</name>
        <dbReference type="ChEBI" id="CHEBI:190135"/>
    </ligand>
</feature>
<feature type="binding site" evidence="13 14">
    <location>
        <position position="113"/>
    </location>
    <ligand>
        <name>[2Fe-2S] cluster</name>
        <dbReference type="ChEBI" id="CHEBI:190135"/>
    </ligand>
</feature>
<organism evidence="16 17">
    <name type="scientific">Lysobacter silvisoli</name>
    <dbReference type="NCBI Taxonomy" id="2293254"/>
    <lineage>
        <taxon>Bacteria</taxon>
        <taxon>Pseudomonadati</taxon>
        <taxon>Pseudomonadota</taxon>
        <taxon>Gammaproteobacteria</taxon>
        <taxon>Lysobacterales</taxon>
        <taxon>Lysobacteraceae</taxon>
        <taxon>Lysobacter</taxon>
    </lineage>
</organism>
<keyword evidence="8 13" id="KW-0479">Metal-binding</keyword>
<dbReference type="SUPFAM" id="SSF102114">
    <property type="entry name" value="Radical SAM enzymes"/>
    <property type="match status" value="1"/>
</dbReference>
<feature type="domain" description="Radical SAM core" evidence="15">
    <location>
        <begin position="54"/>
        <end position="272"/>
    </location>
</feature>
<dbReference type="Pfam" id="PF06968">
    <property type="entry name" value="BATS"/>
    <property type="match status" value="1"/>
</dbReference>
<dbReference type="InterPro" id="IPR013785">
    <property type="entry name" value="Aldolase_TIM"/>
</dbReference>
<feature type="binding site" evidence="13 14">
    <location>
        <position position="69"/>
    </location>
    <ligand>
        <name>[4Fe-4S] cluster</name>
        <dbReference type="ChEBI" id="CHEBI:49883"/>
        <note>4Fe-4S-S-AdoMet</note>
    </ligand>
</feature>
<dbReference type="SFLD" id="SFLDG01278">
    <property type="entry name" value="biotin_synthase_like"/>
    <property type="match status" value="1"/>
</dbReference>
<comment type="caution">
    <text evidence="16">The sequence shown here is derived from an EMBL/GenBank/DDBJ whole genome shotgun (WGS) entry which is preliminary data.</text>
</comment>
<feature type="binding site" evidence="13 14">
    <location>
        <position position="76"/>
    </location>
    <ligand>
        <name>[4Fe-4S] cluster</name>
        <dbReference type="ChEBI" id="CHEBI:49883"/>
        <note>4Fe-4S-S-AdoMet</note>
    </ligand>
</feature>
<name>A0A371JXX5_9GAMM</name>
<dbReference type="Proteomes" id="UP000264492">
    <property type="component" value="Unassembled WGS sequence"/>
</dbReference>
<feature type="binding site" evidence="13 14">
    <location>
        <position position="276"/>
    </location>
    <ligand>
        <name>[2Fe-2S] cluster</name>
        <dbReference type="ChEBI" id="CHEBI:190135"/>
    </ligand>
</feature>
<dbReference type="PANTHER" id="PTHR22976:SF2">
    <property type="entry name" value="BIOTIN SYNTHASE, MITOCHONDRIAL"/>
    <property type="match status" value="1"/>
</dbReference>
<dbReference type="Pfam" id="PF04055">
    <property type="entry name" value="Radical_SAM"/>
    <property type="match status" value="1"/>
</dbReference>
<comment type="pathway">
    <text evidence="1 13">Cofactor biosynthesis; biotin biosynthesis; biotin from 7,8-diaminononanoate: step 2/2.</text>
</comment>
<sequence length="355" mass="38470">MSVVSKVPAEPSVTSPRALRHDWSRAEVRALFDLPFPELLHRAASVHREHFDATEVQVSTLLSVKTGGCPEDCGYCPQAARYHTGVDATKLMSTETVLEKAKQAKAAGASRFCMGAAWRSPKDRDIPKVAAMISEVKALGLETCATLGMLSGEQALALKAAGLDYYNHNLDTAPEFYNEIIHTREFQDRLDTLAHVRDVGMKTCCGGIVGMGESRAQRAGLLQTLANLPAHPDSVPINRLVQVEGTPLAGTAELDPFEFVRTIAVARLLMPRSMVRLSAGRESMSDELQALCFLAGANSIFYGEKLLTTGNPDTERDLALFERLGLRPMQIVEESSTVHADIVETGVPPTHSCAA</sequence>
<dbReference type="CDD" id="cd01335">
    <property type="entry name" value="Radical_SAM"/>
    <property type="match status" value="1"/>
</dbReference>
<dbReference type="GO" id="GO:0005506">
    <property type="term" value="F:iron ion binding"/>
    <property type="evidence" value="ECO:0007669"/>
    <property type="project" value="UniProtKB-UniRule"/>
</dbReference>
<dbReference type="GO" id="GO:0004076">
    <property type="term" value="F:biotin synthase activity"/>
    <property type="evidence" value="ECO:0007669"/>
    <property type="project" value="UniProtKB-UniRule"/>
</dbReference>
<keyword evidence="7 13" id="KW-0001">2Fe-2S</keyword>
<evidence type="ECO:0000256" key="14">
    <source>
        <dbReference type="PIRSR" id="PIRSR001619-1"/>
    </source>
</evidence>
<comment type="subunit">
    <text evidence="13">Homodimer.</text>
</comment>
<dbReference type="InterPro" id="IPR024177">
    <property type="entry name" value="Biotin_synthase"/>
</dbReference>
<evidence type="ECO:0000256" key="4">
    <source>
        <dbReference type="ARBA" id="ARBA00022485"/>
    </source>
</evidence>
<keyword evidence="6 13" id="KW-0949">S-adenosyl-L-methionine</keyword>
<evidence type="ECO:0000256" key="10">
    <source>
        <dbReference type="ARBA" id="ARBA00023004"/>
    </source>
</evidence>
<dbReference type="NCBIfam" id="TIGR00433">
    <property type="entry name" value="bioB"/>
    <property type="match status" value="1"/>
</dbReference>
<dbReference type="RefSeq" id="WP_115860557.1">
    <property type="nucleotide sequence ID" value="NZ_QTSU01000003.1"/>
</dbReference>
<dbReference type="SFLD" id="SFLDF00272">
    <property type="entry name" value="biotin_synthase"/>
    <property type="match status" value="1"/>
</dbReference>
<reference evidence="16 17" key="1">
    <citation type="submission" date="2018-08" db="EMBL/GenBank/DDBJ databases">
        <title>Lysobacter sp. zong2l5, whole genome shotgun sequence.</title>
        <authorList>
            <person name="Zhang X."/>
            <person name="Feng G."/>
            <person name="Zhu H."/>
        </authorList>
    </citation>
    <scope>NUCLEOTIDE SEQUENCE [LARGE SCALE GENOMIC DNA]</scope>
    <source>
        <strain evidence="17">zong2l5</strain>
    </source>
</reference>
<dbReference type="PROSITE" id="PS51918">
    <property type="entry name" value="RADICAL_SAM"/>
    <property type="match status" value="1"/>
</dbReference>
<dbReference type="AlphaFoldDB" id="A0A371JXX5"/>
<comment type="catalytic activity">
    <reaction evidence="12 13">
        <text>(4R,5S)-dethiobiotin + (sulfur carrier)-SH + 2 reduced [2Fe-2S]-[ferredoxin] + 2 S-adenosyl-L-methionine = (sulfur carrier)-H + biotin + 2 5'-deoxyadenosine + 2 L-methionine + 2 oxidized [2Fe-2S]-[ferredoxin]</text>
        <dbReference type="Rhea" id="RHEA:22060"/>
        <dbReference type="Rhea" id="RHEA-COMP:10000"/>
        <dbReference type="Rhea" id="RHEA-COMP:10001"/>
        <dbReference type="Rhea" id="RHEA-COMP:14737"/>
        <dbReference type="Rhea" id="RHEA-COMP:14739"/>
        <dbReference type="ChEBI" id="CHEBI:17319"/>
        <dbReference type="ChEBI" id="CHEBI:29917"/>
        <dbReference type="ChEBI" id="CHEBI:33737"/>
        <dbReference type="ChEBI" id="CHEBI:33738"/>
        <dbReference type="ChEBI" id="CHEBI:57586"/>
        <dbReference type="ChEBI" id="CHEBI:57844"/>
        <dbReference type="ChEBI" id="CHEBI:59789"/>
        <dbReference type="ChEBI" id="CHEBI:64428"/>
        <dbReference type="ChEBI" id="CHEBI:149473"/>
        <dbReference type="EC" id="2.8.1.6"/>
    </reaction>
</comment>
<dbReference type="OrthoDB" id="9786826at2"/>
<feature type="binding site" evidence="13 14">
    <location>
        <position position="144"/>
    </location>
    <ligand>
        <name>[2Fe-2S] cluster</name>
        <dbReference type="ChEBI" id="CHEBI:190135"/>
    </ligand>
</feature>
<dbReference type="GO" id="GO:0051537">
    <property type="term" value="F:2 iron, 2 sulfur cluster binding"/>
    <property type="evidence" value="ECO:0007669"/>
    <property type="project" value="UniProtKB-KW"/>
</dbReference>
<dbReference type="GO" id="GO:0009102">
    <property type="term" value="P:biotin biosynthetic process"/>
    <property type="evidence" value="ECO:0007669"/>
    <property type="project" value="UniProtKB-UniRule"/>
</dbReference>
<keyword evidence="9 13" id="KW-0093">Biotin biosynthesis</keyword>
<comment type="cofactor">
    <cofactor evidence="14">
        <name>[2Fe-2S] cluster</name>
        <dbReference type="ChEBI" id="CHEBI:190135"/>
    </cofactor>
    <text evidence="14">Binds 1 [2Fe-2S] cluster. The cluster is coordinated with 3 cysteines and 1 arginine.</text>
</comment>
<feature type="binding site" evidence="13 14">
    <location>
        <position position="73"/>
    </location>
    <ligand>
        <name>[4Fe-4S] cluster</name>
        <dbReference type="ChEBI" id="CHEBI:49883"/>
        <note>4Fe-4S-S-AdoMet</note>
    </ligand>
</feature>
<comment type="function">
    <text evidence="13">Catalyzes the conversion of dethiobiotin (DTB) to biotin by the insertion of a sulfur atom into dethiobiotin via a radical-based mechanism.</text>
</comment>
<protein>
    <recommendedName>
        <fullName evidence="3 13">Biotin synthase</fullName>
        <ecNumber evidence="3 13">2.8.1.6</ecNumber>
    </recommendedName>
</protein>
<evidence type="ECO:0000259" key="15">
    <source>
        <dbReference type="PROSITE" id="PS51918"/>
    </source>
</evidence>
<evidence type="ECO:0000256" key="9">
    <source>
        <dbReference type="ARBA" id="ARBA00022756"/>
    </source>
</evidence>
<dbReference type="FunFam" id="3.20.20.70:FF:000011">
    <property type="entry name" value="Biotin synthase"/>
    <property type="match status" value="1"/>
</dbReference>
<dbReference type="InterPro" id="IPR058240">
    <property type="entry name" value="rSAM_sf"/>
</dbReference>
<proteinExistence type="inferred from homology"/>
<dbReference type="PIRSF" id="PIRSF001619">
    <property type="entry name" value="Biotin_synth"/>
    <property type="match status" value="1"/>
</dbReference>
<dbReference type="UniPathway" id="UPA00078">
    <property type="reaction ID" value="UER00162"/>
</dbReference>
<dbReference type="InterPro" id="IPR010722">
    <property type="entry name" value="BATS_dom"/>
</dbReference>
<dbReference type="EMBL" id="QTSU01000003">
    <property type="protein sequence ID" value="RDZ26484.1"/>
    <property type="molecule type" value="Genomic_DNA"/>
</dbReference>
<evidence type="ECO:0000256" key="6">
    <source>
        <dbReference type="ARBA" id="ARBA00022691"/>
    </source>
</evidence>
<keyword evidence="11 13" id="KW-0411">Iron-sulfur</keyword>
<dbReference type="EC" id="2.8.1.6" evidence="3 13"/>
<evidence type="ECO:0000256" key="11">
    <source>
        <dbReference type="ARBA" id="ARBA00023014"/>
    </source>
</evidence>
<evidence type="ECO:0000313" key="16">
    <source>
        <dbReference type="EMBL" id="RDZ26484.1"/>
    </source>
</evidence>
<dbReference type="GO" id="GO:0051539">
    <property type="term" value="F:4 iron, 4 sulfur cluster binding"/>
    <property type="evidence" value="ECO:0007669"/>
    <property type="project" value="UniProtKB-KW"/>
</dbReference>
<accession>A0A371JXX5</accession>
<keyword evidence="5 13" id="KW-0808">Transferase</keyword>
<dbReference type="SMART" id="SM00729">
    <property type="entry name" value="Elp3"/>
    <property type="match status" value="1"/>
</dbReference>
<evidence type="ECO:0000313" key="17">
    <source>
        <dbReference type="Proteomes" id="UP000264492"/>
    </source>
</evidence>
<dbReference type="PANTHER" id="PTHR22976">
    <property type="entry name" value="BIOTIN SYNTHASE"/>
    <property type="match status" value="1"/>
</dbReference>
<dbReference type="Gene3D" id="3.20.20.70">
    <property type="entry name" value="Aldolase class I"/>
    <property type="match status" value="1"/>
</dbReference>
<gene>
    <name evidence="13 16" type="primary">bioB</name>
    <name evidence="16" type="ORF">DX914_15940</name>
</gene>
<evidence type="ECO:0000256" key="13">
    <source>
        <dbReference type="HAMAP-Rule" id="MF_01694"/>
    </source>
</evidence>
<evidence type="ECO:0000256" key="5">
    <source>
        <dbReference type="ARBA" id="ARBA00022679"/>
    </source>
</evidence>
<keyword evidence="10 13" id="KW-0408">Iron</keyword>
<keyword evidence="17" id="KW-1185">Reference proteome</keyword>
<dbReference type="InterPro" id="IPR007197">
    <property type="entry name" value="rSAM"/>
</dbReference>
<evidence type="ECO:0000256" key="8">
    <source>
        <dbReference type="ARBA" id="ARBA00022723"/>
    </source>
</evidence>
<evidence type="ECO:0000256" key="2">
    <source>
        <dbReference type="ARBA" id="ARBA00010765"/>
    </source>
</evidence>
<dbReference type="HAMAP" id="MF_01694">
    <property type="entry name" value="BioB"/>
    <property type="match status" value="1"/>
</dbReference>
<evidence type="ECO:0000256" key="1">
    <source>
        <dbReference type="ARBA" id="ARBA00004942"/>
    </source>
</evidence>
<dbReference type="InterPro" id="IPR006638">
    <property type="entry name" value="Elp3/MiaA/NifB-like_rSAM"/>
</dbReference>